<protein>
    <submittedName>
        <fullName evidence="4">Uncharacterized protein</fullName>
    </submittedName>
</protein>
<accession>A0A4Y2B5R8</accession>
<dbReference type="EMBL" id="BGPR01082428">
    <property type="protein sequence ID" value="GBL87098.1"/>
    <property type="molecule type" value="Genomic_DNA"/>
</dbReference>
<gene>
    <name evidence="1" type="ORF">AVEN_103165_1</name>
    <name evidence="3" type="ORF">AVEN_108680_1</name>
    <name evidence="4" type="ORF">AVEN_110533_1</name>
    <name evidence="2" type="ORF">AVEN_48345_1</name>
</gene>
<name>A0A4Y2B5R8_ARAVE</name>
<evidence type="ECO:0000313" key="3">
    <source>
        <dbReference type="EMBL" id="GBL87143.1"/>
    </source>
</evidence>
<dbReference type="EMBL" id="BGPR01082436">
    <property type="protein sequence ID" value="GBL87135.1"/>
    <property type="molecule type" value="Genomic_DNA"/>
</dbReference>
<evidence type="ECO:0000313" key="1">
    <source>
        <dbReference type="EMBL" id="GBL87098.1"/>
    </source>
</evidence>
<dbReference type="EMBL" id="BGPR01082442">
    <property type="protein sequence ID" value="GBL87143.1"/>
    <property type="molecule type" value="Genomic_DNA"/>
</dbReference>
<organism evidence="4 5">
    <name type="scientific">Araneus ventricosus</name>
    <name type="common">Orbweaver spider</name>
    <name type="synonym">Epeira ventricosa</name>
    <dbReference type="NCBI Taxonomy" id="182803"/>
    <lineage>
        <taxon>Eukaryota</taxon>
        <taxon>Metazoa</taxon>
        <taxon>Ecdysozoa</taxon>
        <taxon>Arthropoda</taxon>
        <taxon>Chelicerata</taxon>
        <taxon>Arachnida</taxon>
        <taxon>Araneae</taxon>
        <taxon>Araneomorphae</taxon>
        <taxon>Entelegynae</taxon>
        <taxon>Araneoidea</taxon>
        <taxon>Araneidae</taxon>
        <taxon>Araneus</taxon>
    </lineage>
</organism>
<evidence type="ECO:0000313" key="4">
    <source>
        <dbReference type="EMBL" id="GBL87147.1"/>
    </source>
</evidence>
<dbReference type="Proteomes" id="UP000499080">
    <property type="component" value="Unassembled WGS sequence"/>
</dbReference>
<dbReference type="AlphaFoldDB" id="A0A4Y2B5R8"/>
<evidence type="ECO:0000313" key="2">
    <source>
        <dbReference type="EMBL" id="GBL87135.1"/>
    </source>
</evidence>
<comment type="caution">
    <text evidence="4">The sequence shown here is derived from an EMBL/GenBank/DDBJ whole genome shotgun (WGS) entry which is preliminary data.</text>
</comment>
<reference evidence="4 5" key="1">
    <citation type="journal article" date="2019" name="Sci. Rep.">
        <title>Orb-weaving spider Araneus ventricosus genome elucidates the spidroin gene catalogue.</title>
        <authorList>
            <person name="Kono N."/>
            <person name="Nakamura H."/>
            <person name="Ohtoshi R."/>
            <person name="Moran D.A.P."/>
            <person name="Shinohara A."/>
            <person name="Yoshida Y."/>
            <person name="Fujiwara M."/>
            <person name="Mori M."/>
            <person name="Tomita M."/>
            <person name="Arakawa K."/>
        </authorList>
    </citation>
    <scope>NUCLEOTIDE SEQUENCE [LARGE SCALE GENOMIC DNA]</scope>
</reference>
<sequence>MNSLKWYHRTAFGVQRVNSIEVSYKWSSNLLQIFDINCFKLLLCCFKVRTLKTTKHQNPRQGFGAAWSNMALAAENATNLSEDYLYSPAKKTKLNAMFTAIQTHHHHQRMLVTFSVEAAFIESGNVTTDGKYVDNIWKLQGFLTGSKASRWTPNEIRS</sequence>
<keyword evidence="5" id="KW-1185">Reference proteome</keyword>
<evidence type="ECO:0000313" key="5">
    <source>
        <dbReference type="Proteomes" id="UP000499080"/>
    </source>
</evidence>
<proteinExistence type="predicted"/>
<dbReference type="EMBL" id="BGPR01082444">
    <property type="protein sequence ID" value="GBL87147.1"/>
    <property type="molecule type" value="Genomic_DNA"/>
</dbReference>